<dbReference type="AlphaFoldDB" id="A0A2V4MJU7"/>
<reference evidence="2 3" key="1">
    <citation type="submission" date="2018-05" db="EMBL/GenBank/DDBJ databases">
        <title>Oceanovita maritima gen. nov., sp. nov., a marine bacterium in the family Rhodobacteraceae isolated from surface seawater of Lundu port Xiamen, China.</title>
        <authorList>
            <person name="Hetharua B.H."/>
            <person name="Min D."/>
            <person name="Liao H."/>
            <person name="Tian Y."/>
        </authorList>
    </citation>
    <scope>NUCLEOTIDE SEQUENCE [LARGE SCALE GENOMIC DNA]</scope>
    <source>
        <strain evidence="2 3">FSX-11</strain>
    </source>
</reference>
<name>A0A2V4MJU7_9RHOB</name>
<dbReference type="Proteomes" id="UP000248012">
    <property type="component" value="Unassembled WGS sequence"/>
</dbReference>
<evidence type="ECO:0000313" key="2">
    <source>
        <dbReference type="EMBL" id="PYC46901.1"/>
    </source>
</evidence>
<dbReference type="OrthoDB" id="8010691at2"/>
<dbReference type="GO" id="GO:0004252">
    <property type="term" value="F:serine-type endopeptidase activity"/>
    <property type="evidence" value="ECO:0007669"/>
    <property type="project" value="InterPro"/>
</dbReference>
<dbReference type="RefSeq" id="WP_110796671.1">
    <property type="nucleotide sequence ID" value="NZ_KZ826488.1"/>
</dbReference>
<dbReference type="GO" id="GO:0006508">
    <property type="term" value="P:proteolysis"/>
    <property type="evidence" value="ECO:0007669"/>
    <property type="project" value="InterPro"/>
</dbReference>
<keyword evidence="3" id="KW-1185">Reference proteome</keyword>
<protein>
    <recommendedName>
        <fullName evidence="4">Subtilase family protein</fullName>
    </recommendedName>
</protein>
<dbReference type="InterPro" id="IPR036852">
    <property type="entry name" value="Peptidase_S8/S53_dom_sf"/>
</dbReference>
<proteinExistence type="predicted"/>
<organism evidence="2 3">
    <name type="scientific">Litorivita pollutaquae</name>
    <dbReference type="NCBI Taxonomy" id="2200892"/>
    <lineage>
        <taxon>Bacteria</taxon>
        <taxon>Pseudomonadati</taxon>
        <taxon>Pseudomonadota</taxon>
        <taxon>Alphaproteobacteria</taxon>
        <taxon>Rhodobacterales</taxon>
        <taxon>Paracoccaceae</taxon>
        <taxon>Litorivita</taxon>
    </lineage>
</organism>
<sequence>MYATRDPNERISNYSGPYERYVFSEELGQPFAFPAIAEQTSGYYTALLEGTDHLPEHPRFETRLPPLWNPMGRTRTIVPFAFYDKGANDPNRRARVDREVASLLDSVSAESAARSAIRPRFRVNFPIAPEAWTRQYHPHCDMDHWVVPHTRPKAIIAVIDDGLPFGHRAFLDSTGHTRVSHIWLQSARAHAANGHSAVPFGREFMNGDINALRAAAGDDEAAFYRNSGAIDPVLDELGPYMRRAMTHGAHVMGMAAGNGPLYGDAVLGDDIQIIAVQLPNTIAWDTSGFGKEMYMLSAIHYVFDRARAIAAKYAADPAHPDELPLVLNFSYGWSAGRHDGQSEMELAIEQLLSERQQLQPETAITMPTGNNFDSQMHAALREEDLSGGAHAVGWQIQPEDRTSNYLEIWLPEGVDGADYSVTVTPPNGFSLSSGGAITLTPELGHRGDPRRFTELEMNGQNIGQLSADLHRGNRWRVLIALIPSAYVRNQTRRAPAGRWQIEISRRPGAPALPEGADIRLWVQRDDDPSALQTGGRQSRFVDLTPRGPGHARPPAPPYRLYSTAIKPISGFGSLSGVGSAPRVTRVAGYVQSSGQPASYSAAGGLRHDIGGVQPWGAQTTISAVADHSRVLRGTPSIGCYSGGQSRLVGTSGATPQVARLMVINAAAGRSLTEGCLPCPPLLPQEEQNDINNAQHTARLGSMIAPAIGFGAPRARSSS</sequence>
<gene>
    <name evidence="2" type="ORF">DI396_13155</name>
</gene>
<evidence type="ECO:0008006" key="4">
    <source>
        <dbReference type="Google" id="ProtNLM"/>
    </source>
</evidence>
<evidence type="ECO:0000256" key="1">
    <source>
        <dbReference type="SAM" id="MobiDB-lite"/>
    </source>
</evidence>
<evidence type="ECO:0000313" key="3">
    <source>
        <dbReference type="Proteomes" id="UP000248012"/>
    </source>
</evidence>
<feature type="region of interest" description="Disordered" evidence="1">
    <location>
        <begin position="527"/>
        <end position="557"/>
    </location>
</feature>
<dbReference type="Gene3D" id="3.40.50.200">
    <property type="entry name" value="Peptidase S8/S53 domain"/>
    <property type="match status" value="1"/>
</dbReference>
<accession>A0A2V4MJU7</accession>
<dbReference type="SUPFAM" id="SSF52743">
    <property type="entry name" value="Subtilisin-like"/>
    <property type="match status" value="1"/>
</dbReference>
<comment type="caution">
    <text evidence="2">The sequence shown here is derived from an EMBL/GenBank/DDBJ whole genome shotgun (WGS) entry which is preliminary data.</text>
</comment>
<dbReference type="EMBL" id="QFVT01000009">
    <property type="protein sequence ID" value="PYC46901.1"/>
    <property type="molecule type" value="Genomic_DNA"/>
</dbReference>